<protein>
    <submittedName>
        <fullName evidence="3">Transferase family hexapeptide repeat protein</fullName>
    </submittedName>
</protein>
<dbReference type="InterPro" id="IPR011004">
    <property type="entry name" value="Trimer_LpxA-like_sf"/>
</dbReference>
<comment type="caution">
    <text evidence="3">The sequence shown here is derived from an EMBL/GenBank/DDBJ whole genome shotgun (WGS) entry which is preliminary data.</text>
</comment>
<dbReference type="Pfam" id="PF00132">
    <property type="entry name" value="Hexapep"/>
    <property type="match status" value="1"/>
</dbReference>
<dbReference type="AlphaFoldDB" id="A0A4R7FEM8"/>
<reference evidence="3 4" key="1">
    <citation type="submission" date="2019-03" db="EMBL/GenBank/DDBJ databases">
        <title>Genomic Encyclopedia of Archaeal and Bacterial Type Strains, Phase II (KMG-II): from individual species to whole genera.</title>
        <authorList>
            <person name="Goeker M."/>
        </authorList>
    </citation>
    <scope>NUCLEOTIDE SEQUENCE [LARGE SCALE GENOMIC DNA]</scope>
    <source>
        <strain evidence="3 4">DSM 24782</strain>
    </source>
</reference>
<dbReference type="Gene3D" id="2.160.10.10">
    <property type="entry name" value="Hexapeptide repeat proteins"/>
    <property type="match status" value="1"/>
</dbReference>
<evidence type="ECO:0000313" key="3">
    <source>
        <dbReference type="EMBL" id="TDS74896.1"/>
    </source>
</evidence>
<gene>
    <name evidence="3" type="ORF">CLV52_3418</name>
</gene>
<dbReference type="PANTHER" id="PTHR42811">
    <property type="entry name" value="SERINE ACETYLTRANSFERASE"/>
    <property type="match status" value="1"/>
</dbReference>
<evidence type="ECO:0000256" key="1">
    <source>
        <dbReference type="ARBA" id="ARBA00022679"/>
    </source>
</evidence>
<keyword evidence="2" id="KW-0677">Repeat</keyword>
<proteinExistence type="predicted"/>
<dbReference type="Proteomes" id="UP000295344">
    <property type="component" value="Unassembled WGS sequence"/>
</dbReference>
<sequence length="83" mass="8104">MTLGVRSIVEGAVGGSPIVGDHVSIGAGAALLGDITVGDGAVIGANSVVLASVPAGATVVGAPARVVRYADPTSLRSILRRRD</sequence>
<dbReference type="InterPro" id="IPR001451">
    <property type="entry name" value="Hexapep"/>
</dbReference>
<keyword evidence="4" id="KW-1185">Reference proteome</keyword>
<evidence type="ECO:0000313" key="4">
    <source>
        <dbReference type="Proteomes" id="UP000295344"/>
    </source>
</evidence>
<dbReference type="EMBL" id="SOAM01000004">
    <property type="protein sequence ID" value="TDS74896.1"/>
    <property type="molecule type" value="Genomic_DNA"/>
</dbReference>
<dbReference type="GO" id="GO:0016740">
    <property type="term" value="F:transferase activity"/>
    <property type="evidence" value="ECO:0007669"/>
    <property type="project" value="UniProtKB-KW"/>
</dbReference>
<accession>A0A4R7FEM8</accession>
<dbReference type="OrthoDB" id="2643438at2"/>
<name>A0A4R7FEM8_9MICO</name>
<evidence type="ECO:0000256" key="2">
    <source>
        <dbReference type="ARBA" id="ARBA00022737"/>
    </source>
</evidence>
<dbReference type="SUPFAM" id="SSF51161">
    <property type="entry name" value="Trimeric LpxA-like enzymes"/>
    <property type="match status" value="1"/>
</dbReference>
<dbReference type="InterPro" id="IPR018357">
    <property type="entry name" value="Hexapep_transf_CS"/>
</dbReference>
<keyword evidence="1 3" id="KW-0808">Transferase</keyword>
<organism evidence="3 4">
    <name type="scientific">Amnibacterium kyonggiense</name>
    <dbReference type="NCBI Taxonomy" id="595671"/>
    <lineage>
        <taxon>Bacteria</taxon>
        <taxon>Bacillati</taxon>
        <taxon>Actinomycetota</taxon>
        <taxon>Actinomycetes</taxon>
        <taxon>Micrococcales</taxon>
        <taxon>Microbacteriaceae</taxon>
        <taxon>Amnibacterium</taxon>
    </lineage>
</organism>
<dbReference type="PROSITE" id="PS00101">
    <property type="entry name" value="HEXAPEP_TRANSFERASES"/>
    <property type="match status" value="1"/>
</dbReference>